<comment type="function">
    <text evidence="2">One of several proteins that assist in the late maturation steps of the functional core of the 30S ribosomal subunit. Associates with free 30S ribosomal subunits (but not with 30S subunits that are part of 70S ribosomes or polysomes). Required for efficient processing of 16S rRNA. May interact with the 5'-terminal helix region of 16S rRNA.</text>
</comment>
<dbReference type="Proteomes" id="UP001185092">
    <property type="component" value="Unassembled WGS sequence"/>
</dbReference>
<dbReference type="InterPro" id="IPR000238">
    <property type="entry name" value="RbfA"/>
</dbReference>
<evidence type="ECO:0000313" key="4">
    <source>
        <dbReference type="Proteomes" id="UP001185092"/>
    </source>
</evidence>
<dbReference type="PANTHER" id="PTHR33515">
    <property type="entry name" value="RIBOSOME-BINDING FACTOR A, CHLOROPLASTIC-RELATED"/>
    <property type="match status" value="1"/>
</dbReference>
<evidence type="ECO:0000313" key="3">
    <source>
        <dbReference type="EMBL" id="MDR6237640.1"/>
    </source>
</evidence>
<comment type="subcellular location">
    <subcellularLocation>
        <location evidence="2">Cytoplasm</location>
    </subcellularLocation>
</comment>
<dbReference type="GO" id="GO:0030490">
    <property type="term" value="P:maturation of SSU-rRNA"/>
    <property type="evidence" value="ECO:0007669"/>
    <property type="project" value="UniProtKB-UniRule"/>
</dbReference>
<dbReference type="GO" id="GO:0005829">
    <property type="term" value="C:cytosol"/>
    <property type="evidence" value="ECO:0007669"/>
    <property type="project" value="TreeGrafter"/>
</dbReference>
<reference evidence="3" key="1">
    <citation type="submission" date="2023-07" db="EMBL/GenBank/DDBJ databases">
        <title>Genomic Encyclopedia of Type Strains, Phase IV (KMG-IV): sequencing the most valuable type-strain genomes for metagenomic binning, comparative biology and taxonomic classification.</title>
        <authorList>
            <person name="Goeker M."/>
        </authorList>
    </citation>
    <scope>NUCLEOTIDE SEQUENCE</scope>
    <source>
        <strain evidence="3">DSM 26174</strain>
    </source>
</reference>
<sequence length="131" mass="15304">MESKRQQKFSKLIQKDLSEIFQRQTKHLFGSMFITVSEVKMSPDLSFAKVYLSFMLAKTPEENIKLINQHKPEIRKFLGNKIAKQVRIVPELAFFLDTTLDNASRIENLLNDIEIPNDDKINPDDYSRDID</sequence>
<dbReference type="PANTHER" id="PTHR33515:SF1">
    <property type="entry name" value="RIBOSOME-BINDING FACTOR A, CHLOROPLASTIC-RELATED"/>
    <property type="match status" value="1"/>
</dbReference>
<dbReference type="EMBL" id="JAVDQD010000001">
    <property type="protein sequence ID" value="MDR6237640.1"/>
    <property type="molecule type" value="Genomic_DNA"/>
</dbReference>
<gene>
    <name evidence="2" type="primary">rbfA</name>
    <name evidence="3" type="ORF">HNQ88_000616</name>
</gene>
<evidence type="ECO:0000256" key="1">
    <source>
        <dbReference type="ARBA" id="ARBA00022517"/>
    </source>
</evidence>
<protein>
    <recommendedName>
        <fullName evidence="2">Ribosome-binding factor A</fullName>
    </recommendedName>
</protein>
<dbReference type="Gene3D" id="3.30.300.20">
    <property type="match status" value="1"/>
</dbReference>
<name>A0AAE4BRC8_9BACT</name>
<proteinExistence type="inferred from homology"/>
<keyword evidence="2" id="KW-0963">Cytoplasm</keyword>
<dbReference type="SUPFAM" id="SSF89919">
    <property type="entry name" value="Ribosome-binding factor A, RbfA"/>
    <property type="match status" value="1"/>
</dbReference>
<dbReference type="AlphaFoldDB" id="A0AAE4BRC8"/>
<dbReference type="NCBIfam" id="TIGR00082">
    <property type="entry name" value="rbfA"/>
    <property type="match status" value="1"/>
</dbReference>
<keyword evidence="4" id="KW-1185">Reference proteome</keyword>
<comment type="subunit">
    <text evidence="2">Monomer. Binds 30S ribosomal subunits, but not 50S ribosomal subunits or 70S ribosomes.</text>
</comment>
<dbReference type="Pfam" id="PF02033">
    <property type="entry name" value="RBFA"/>
    <property type="match status" value="1"/>
</dbReference>
<dbReference type="InterPro" id="IPR015946">
    <property type="entry name" value="KH_dom-like_a/b"/>
</dbReference>
<dbReference type="GO" id="GO:0043024">
    <property type="term" value="F:ribosomal small subunit binding"/>
    <property type="evidence" value="ECO:0007669"/>
    <property type="project" value="TreeGrafter"/>
</dbReference>
<comment type="similarity">
    <text evidence="2">Belongs to the RbfA family.</text>
</comment>
<keyword evidence="1 2" id="KW-0690">Ribosome biogenesis</keyword>
<dbReference type="InterPro" id="IPR023799">
    <property type="entry name" value="RbfA_dom_sf"/>
</dbReference>
<comment type="caution">
    <text evidence="3">The sequence shown here is derived from an EMBL/GenBank/DDBJ whole genome shotgun (WGS) entry which is preliminary data.</text>
</comment>
<organism evidence="3 4">
    <name type="scientific">Aureibacter tunicatorum</name>
    <dbReference type="NCBI Taxonomy" id="866807"/>
    <lineage>
        <taxon>Bacteria</taxon>
        <taxon>Pseudomonadati</taxon>
        <taxon>Bacteroidota</taxon>
        <taxon>Cytophagia</taxon>
        <taxon>Cytophagales</taxon>
        <taxon>Persicobacteraceae</taxon>
        <taxon>Aureibacter</taxon>
    </lineage>
</organism>
<evidence type="ECO:0000256" key="2">
    <source>
        <dbReference type="HAMAP-Rule" id="MF_00003"/>
    </source>
</evidence>
<dbReference type="HAMAP" id="MF_00003">
    <property type="entry name" value="RbfA"/>
    <property type="match status" value="1"/>
</dbReference>
<dbReference type="RefSeq" id="WP_309937108.1">
    <property type="nucleotide sequence ID" value="NZ_AP025305.1"/>
</dbReference>
<accession>A0AAE4BRC8</accession>